<dbReference type="EMBL" id="AAPV01000001">
    <property type="protein sequence ID" value="EAS84790.1"/>
    <property type="molecule type" value="Genomic_DNA"/>
</dbReference>
<dbReference type="Pfam" id="PF02775">
    <property type="entry name" value="TPP_enzyme_C"/>
    <property type="match status" value="1"/>
</dbReference>
<feature type="domain" description="Thiamine pyrophosphate enzyme TPP-binding" evidence="5">
    <location>
        <begin position="402"/>
        <end position="534"/>
    </location>
</feature>
<accession>Q1V1T8</accession>
<comment type="similarity">
    <text evidence="1 3">Belongs to the TPP enzyme family.</text>
</comment>
<dbReference type="InterPro" id="IPR045229">
    <property type="entry name" value="TPP_enz"/>
</dbReference>
<dbReference type="SUPFAM" id="SSF52467">
    <property type="entry name" value="DHS-like NAD/FAD-binding domain"/>
    <property type="match status" value="1"/>
</dbReference>
<dbReference type="RefSeq" id="WP_006997377.1">
    <property type="nucleotide sequence ID" value="NZ_CH724130.1"/>
</dbReference>
<dbReference type="SUPFAM" id="SSF52518">
    <property type="entry name" value="Thiamin diphosphate-binding fold (THDP-binding)"/>
    <property type="match status" value="2"/>
</dbReference>
<evidence type="ECO:0000256" key="2">
    <source>
        <dbReference type="ARBA" id="ARBA00023052"/>
    </source>
</evidence>
<evidence type="ECO:0000256" key="3">
    <source>
        <dbReference type="RuleBase" id="RU362132"/>
    </source>
</evidence>
<protein>
    <submittedName>
        <fullName evidence="7">Acetolactate synthase II large chain</fullName>
    </submittedName>
</protein>
<dbReference type="GO" id="GO:0003984">
    <property type="term" value="F:acetolactate synthase activity"/>
    <property type="evidence" value="ECO:0007669"/>
    <property type="project" value="TreeGrafter"/>
</dbReference>
<dbReference type="HOGENOM" id="CLU_013748_1_3_5"/>
<dbReference type="GO" id="GO:0005948">
    <property type="term" value="C:acetolactate synthase complex"/>
    <property type="evidence" value="ECO:0007669"/>
    <property type="project" value="TreeGrafter"/>
</dbReference>
<proteinExistence type="inferred from homology"/>
<dbReference type="PANTHER" id="PTHR18968">
    <property type="entry name" value="THIAMINE PYROPHOSPHATE ENZYMES"/>
    <property type="match status" value="1"/>
</dbReference>
<dbReference type="InterPro" id="IPR029061">
    <property type="entry name" value="THDP-binding"/>
</dbReference>
<evidence type="ECO:0000259" key="5">
    <source>
        <dbReference type="Pfam" id="PF02775"/>
    </source>
</evidence>
<evidence type="ECO:0000313" key="8">
    <source>
        <dbReference type="Proteomes" id="UP000005306"/>
    </source>
</evidence>
<organism evidence="7 8">
    <name type="scientific">Pelagibacter ubique (strain HTCC1002)</name>
    <dbReference type="NCBI Taxonomy" id="314261"/>
    <lineage>
        <taxon>Bacteria</taxon>
        <taxon>Pseudomonadati</taxon>
        <taxon>Pseudomonadota</taxon>
        <taxon>Alphaproteobacteria</taxon>
        <taxon>Candidatus Pelagibacterales</taxon>
        <taxon>Candidatus Pelagibacteraceae</taxon>
        <taxon>Candidatus Pelagibacter</taxon>
    </lineage>
</organism>
<reference evidence="7 8" key="1">
    <citation type="submission" date="2006-04" db="EMBL/GenBank/DDBJ databases">
        <authorList>
            <person name="Giovannoni S.J."/>
            <person name="Cho J.-C."/>
            <person name="Ferriera S."/>
            <person name="Johnson J."/>
            <person name="Kravitz S."/>
            <person name="Halpern A."/>
            <person name="Remington K."/>
            <person name="Beeson K."/>
            <person name="Tran B."/>
            <person name="Rogers Y.-H."/>
            <person name="Friedman R."/>
            <person name="Venter J.C."/>
        </authorList>
    </citation>
    <scope>NUCLEOTIDE SEQUENCE [LARGE SCALE GENOMIC DNA]</scope>
    <source>
        <strain evidence="7 8">HTCC1002</strain>
    </source>
</reference>
<dbReference type="GO" id="GO:0030976">
    <property type="term" value="F:thiamine pyrophosphate binding"/>
    <property type="evidence" value="ECO:0007669"/>
    <property type="project" value="InterPro"/>
</dbReference>
<dbReference type="InterPro" id="IPR029035">
    <property type="entry name" value="DHS-like_NAD/FAD-binding_dom"/>
</dbReference>
<dbReference type="InterPro" id="IPR012000">
    <property type="entry name" value="Thiamin_PyroP_enz_cen_dom"/>
</dbReference>
<evidence type="ECO:0000256" key="1">
    <source>
        <dbReference type="ARBA" id="ARBA00007812"/>
    </source>
</evidence>
<dbReference type="GO" id="GO:0009099">
    <property type="term" value="P:L-valine biosynthetic process"/>
    <property type="evidence" value="ECO:0007669"/>
    <property type="project" value="TreeGrafter"/>
</dbReference>
<dbReference type="PANTHER" id="PTHR18968:SF13">
    <property type="entry name" value="ACETOLACTATE SYNTHASE CATALYTIC SUBUNIT, MITOCHONDRIAL"/>
    <property type="match status" value="1"/>
</dbReference>
<dbReference type="CDD" id="cd00568">
    <property type="entry name" value="TPP_enzymes"/>
    <property type="match status" value="1"/>
</dbReference>
<keyword evidence="2 3" id="KW-0786">Thiamine pyrophosphate</keyword>
<evidence type="ECO:0000313" key="7">
    <source>
        <dbReference type="EMBL" id="EAS84790.1"/>
    </source>
</evidence>
<dbReference type="AlphaFoldDB" id="Q1V1T8"/>
<gene>
    <name evidence="7" type="ORF">PU1002_03696</name>
</gene>
<dbReference type="InterPro" id="IPR012001">
    <property type="entry name" value="Thiamin_PyroP_enz_TPP-bd_dom"/>
</dbReference>
<dbReference type="GO" id="GO:0000287">
    <property type="term" value="F:magnesium ion binding"/>
    <property type="evidence" value="ECO:0007669"/>
    <property type="project" value="InterPro"/>
</dbReference>
<dbReference type="GO" id="GO:0009097">
    <property type="term" value="P:isoleucine biosynthetic process"/>
    <property type="evidence" value="ECO:0007669"/>
    <property type="project" value="TreeGrafter"/>
</dbReference>
<comment type="caution">
    <text evidence="7">The sequence shown here is derived from an EMBL/GenBank/DDBJ whole genome shotgun (WGS) entry which is preliminary data.</text>
</comment>
<dbReference type="Proteomes" id="UP000005306">
    <property type="component" value="Unassembled WGS sequence"/>
</dbReference>
<dbReference type="Gene3D" id="3.40.50.1220">
    <property type="entry name" value="TPP-binding domain"/>
    <property type="match status" value="1"/>
</dbReference>
<dbReference type="InterPro" id="IPR011766">
    <property type="entry name" value="TPP_enzyme_TPP-bd"/>
</dbReference>
<dbReference type="Pfam" id="PF02776">
    <property type="entry name" value="TPP_enzyme_N"/>
    <property type="match status" value="1"/>
</dbReference>
<dbReference type="Pfam" id="PF00205">
    <property type="entry name" value="TPP_enzyme_M"/>
    <property type="match status" value="1"/>
</dbReference>
<dbReference type="FunFam" id="3.40.50.970:FF:000007">
    <property type="entry name" value="Acetolactate synthase"/>
    <property type="match status" value="1"/>
</dbReference>
<sequence>MKTTDLLAQVLKKNNLKCAFGLQGGAVVHIFDSLIKKNISVTFTHHEQSAALAAVSYAKSVNGIGCVVVTTGPGSTNSITGLLAAWQDSIPVIFISGQARAIHTSYKKKVRQVGTQEVNICDIVRPITKYTTFINQTKNFQIEIDKAIKIAISGRPGPVWIDIALDIQWQNIPLLKKIKKIIPKKIKINQTKKINKSIDLINKSTNPLFIIGYGAVLSGIDRKIINQTLIKKSIPSVLTWNTADLIPTNNKYNLGIVGMSGQRGANKAVFNSDLIVCLGNHLSIPHTTTLYKNYAPNAKKIIINIDKDQLKNLNVKFHLKINMDCKDYLQKIIKNLTKKKTYQLKQFKKLNWYEPLEKKIPNSNSFIRKLTTKIKNKKNIIIDGGGTALYAGFQSSVIDSKTKITCSSAISSMGTGLSETIGSHKSKKFYKHICIIGDGSFLMNCQDLQTIYQENINVLIIIVNNNGYLAIRHTQKEFLNQRYFGTHPSDGISFPNFSRLAKAFKIKYKKINTIDKSKKFIQNCNKIKGPIIVDLIVDESQPSLFKQGYKKNADGSFAPSDLSEMYPFIKDPISNTNN</sequence>
<feature type="domain" description="Thiamine pyrophosphate enzyme N-terminal TPP-binding" evidence="6">
    <location>
        <begin position="1"/>
        <end position="117"/>
    </location>
</feature>
<evidence type="ECO:0000259" key="4">
    <source>
        <dbReference type="Pfam" id="PF00205"/>
    </source>
</evidence>
<dbReference type="Gene3D" id="3.40.50.970">
    <property type="match status" value="2"/>
</dbReference>
<evidence type="ECO:0000259" key="6">
    <source>
        <dbReference type="Pfam" id="PF02776"/>
    </source>
</evidence>
<name>Q1V1T8_PELU1</name>
<dbReference type="GO" id="GO:0050660">
    <property type="term" value="F:flavin adenine dinucleotide binding"/>
    <property type="evidence" value="ECO:0007669"/>
    <property type="project" value="TreeGrafter"/>
</dbReference>
<dbReference type="CDD" id="cd07035">
    <property type="entry name" value="TPP_PYR_POX_like"/>
    <property type="match status" value="1"/>
</dbReference>
<feature type="domain" description="Thiamine pyrophosphate enzyme central" evidence="4">
    <location>
        <begin position="194"/>
        <end position="332"/>
    </location>
</feature>